<name>A0A089NRA3_9HYPH</name>
<dbReference type="Proteomes" id="UP000029492">
    <property type="component" value="Chromosome"/>
</dbReference>
<dbReference type="KEGG" id="mor:MOC_1325"/>
<dbReference type="AlphaFoldDB" id="A0A089NRA3"/>
<dbReference type="HOGENOM" id="CLU_3312611_0_0_5"/>
<evidence type="ECO:0000313" key="2">
    <source>
        <dbReference type="EMBL" id="AIQ89080.1"/>
    </source>
</evidence>
<evidence type="ECO:0000313" key="3">
    <source>
        <dbReference type="Proteomes" id="UP000029492"/>
    </source>
</evidence>
<proteinExistence type="predicted"/>
<feature type="compositionally biased region" description="Basic residues" evidence="1">
    <location>
        <begin position="28"/>
        <end position="39"/>
    </location>
</feature>
<gene>
    <name evidence="2" type="ORF">MOC_1325</name>
</gene>
<sequence length="39" mass="4292">MRPGRRCAKGQMSGPGRRPDSRIGRPAMRCRHGSTRSPA</sequence>
<dbReference type="EMBL" id="CP003811">
    <property type="protein sequence ID" value="AIQ89080.1"/>
    <property type="molecule type" value="Genomic_DNA"/>
</dbReference>
<evidence type="ECO:0000256" key="1">
    <source>
        <dbReference type="SAM" id="MobiDB-lite"/>
    </source>
</evidence>
<protein>
    <submittedName>
        <fullName evidence="2">Protein of unassigned function</fullName>
    </submittedName>
</protein>
<keyword evidence="3" id="KW-1185">Reference proteome</keyword>
<feature type="region of interest" description="Disordered" evidence="1">
    <location>
        <begin position="1"/>
        <end position="39"/>
    </location>
</feature>
<accession>A0A089NRA3</accession>
<dbReference type="STRING" id="693986.MOC_1325"/>
<reference evidence="2 3" key="1">
    <citation type="journal article" date="2014" name="PLoS ONE">
        <title>Genome Information of Methylobacterium oryzae, a Plant-Probiotic Methylotroph in the Phyllosphere.</title>
        <authorList>
            <person name="Kwak M.J."/>
            <person name="Jeong H."/>
            <person name="Madhaiyan M."/>
            <person name="Lee Y."/>
            <person name="Sa T.M."/>
            <person name="Oh T.K."/>
            <person name="Kim J.F."/>
        </authorList>
    </citation>
    <scope>NUCLEOTIDE SEQUENCE [LARGE SCALE GENOMIC DNA]</scope>
    <source>
        <strain evidence="2 3">CBMB20</strain>
    </source>
</reference>
<organism evidence="2 3">
    <name type="scientific">Methylobacterium oryzae CBMB20</name>
    <dbReference type="NCBI Taxonomy" id="693986"/>
    <lineage>
        <taxon>Bacteria</taxon>
        <taxon>Pseudomonadati</taxon>
        <taxon>Pseudomonadota</taxon>
        <taxon>Alphaproteobacteria</taxon>
        <taxon>Hyphomicrobiales</taxon>
        <taxon>Methylobacteriaceae</taxon>
        <taxon>Methylobacterium</taxon>
    </lineage>
</organism>